<evidence type="ECO:0000313" key="1">
    <source>
        <dbReference type="EMBL" id="SEN78695.1"/>
    </source>
</evidence>
<protein>
    <submittedName>
        <fullName evidence="1">Uncharacterized protein</fullName>
    </submittedName>
</protein>
<dbReference type="EMBL" id="FOCW01000006">
    <property type="protein sequence ID" value="SEN78695.1"/>
    <property type="molecule type" value="Genomic_DNA"/>
</dbReference>
<keyword evidence="2" id="KW-1185">Reference proteome</keyword>
<proteinExistence type="predicted"/>
<reference evidence="1 2" key="1">
    <citation type="submission" date="2016-10" db="EMBL/GenBank/DDBJ databases">
        <authorList>
            <person name="de Groot N.N."/>
        </authorList>
    </citation>
    <scope>NUCLEOTIDE SEQUENCE [LARGE SCALE GENOMIC DNA]</scope>
    <source>
        <strain evidence="1 2">DSM 15123</strain>
    </source>
</reference>
<gene>
    <name evidence="1" type="ORF">SAMN02745977_02044</name>
</gene>
<name>A0A1H8JE66_9BURK</name>
<accession>A0A1H8JE66</accession>
<dbReference type="Proteomes" id="UP000199531">
    <property type="component" value="Unassembled WGS sequence"/>
</dbReference>
<dbReference type="RefSeq" id="WP_268751087.1">
    <property type="nucleotide sequence ID" value="NZ_FOCW01000006.1"/>
</dbReference>
<organism evidence="1 2">
    <name type="scientific">Brachymonas denitrificans DSM 15123</name>
    <dbReference type="NCBI Taxonomy" id="1121117"/>
    <lineage>
        <taxon>Bacteria</taxon>
        <taxon>Pseudomonadati</taxon>
        <taxon>Pseudomonadota</taxon>
        <taxon>Betaproteobacteria</taxon>
        <taxon>Burkholderiales</taxon>
        <taxon>Comamonadaceae</taxon>
        <taxon>Brachymonas</taxon>
    </lineage>
</organism>
<evidence type="ECO:0000313" key="2">
    <source>
        <dbReference type="Proteomes" id="UP000199531"/>
    </source>
</evidence>
<sequence>MELIDNIIRLLGNLQQIIQPWTRLKIAAACFESPRKNINKGLKK</sequence>
<dbReference type="AlphaFoldDB" id="A0A1H8JE66"/>